<gene>
    <name evidence="1" type="ORF">PSQ39_21415</name>
</gene>
<dbReference type="InterPro" id="IPR008018">
    <property type="entry name" value="Phage_tail_attach_FII"/>
</dbReference>
<comment type="caution">
    <text evidence="1">The sequence shown here is derived from an EMBL/GenBank/DDBJ whole genome shotgun (WGS) entry which is preliminary data.</text>
</comment>
<dbReference type="Gene3D" id="2.40.10.180">
    <property type="entry name" value="Phage tail proteins"/>
    <property type="match status" value="1"/>
</dbReference>
<keyword evidence="2" id="KW-1185">Reference proteome</keyword>
<evidence type="ECO:0000313" key="2">
    <source>
        <dbReference type="Proteomes" id="UP001528672"/>
    </source>
</evidence>
<evidence type="ECO:0000313" key="1">
    <source>
        <dbReference type="EMBL" id="MDD0817208.1"/>
    </source>
</evidence>
<dbReference type="RefSeq" id="WP_273929677.1">
    <property type="nucleotide sequence ID" value="NZ_JAQSIO010000016.1"/>
</dbReference>
<dbReference type="InterPro" id="IPR053734">
    <property type="entry name" value="Phage_Head-Tail_Connect_sf"/>
</dbReference>
<dbReference type="Pfam" id="PF05354">
    <property type="entry name" value="Phage_attach"/>
    <property type="match status" value="1"/>
</dbReference>
<name>A0ABT5MKV4_9BURK</name>
<dbReference type="Proteomes" id="UP001528672">
    <property type="component" value="Unassembled WGS sequence"/>
</dbReference>
<proteinExistence type="predicted"/>
<accession>A0ABT5MKV4</accession>
<sequence length="100" mass="10225">MAITEDFDLFFTDFGADATLGGQPVRGFFAAPGVVSQVGVHGMATTEPTFTLPTAAVVAVQADPVDLPLVVGGVPYTVAEHQPDGTGISTLVLQLPRGLA</sequence>
<protein>
    <submittedName>
        <fullName evidence="1">Uncharacterized protein</fullName>
    </submittedName>
</protein>
<reference evidence="1 2" key="1">
    <citation type="submission" date="2023-02" db="EMBL/GenBank/DDBJ databases">
        <title>Bacterial whole genome sequence for Curvibacter sp. HBC28.</title>
        <authorList>
            <person name="Le V."/>
            <person name="Ko S.-R."/>
            <person name="Ahn C.-Y."/>
            <person name="Oh H.-M."/>
        </authorList>
    </citation>
    <scope>NUCLEOTIDE SEQUENCE [LARGE SCALE GENOMIC DNA]</scope>
    <source>
        <strain evidence="1 2">HBC28</strain>
    </source>
</reference>
<dbReference type="EMBL" id="JAQSIO010000016">
    <property type="protein sequence ID" value="MDD0817208.1"/>
    <property type="molecule type" value="Genomic_DNA"/>
</dbReference>
<organism evidence="1 2">
    <name type="scientific">Curvibacter microcysteis</name>
    <dbReference type="NCBI Taxonomy" id="3026419"/>
    <lineage>
        <taxon>Bacteria</taxon>
        <taxon>Pseudomonadati</taxon>
        <taxon>Pseudomonadota</taxon>
        <taxon>Betaproteobacteria</taxon>
        <taxon>Burkholderiales</taxon>
        <taxon>Comamonadaceae</taxon>
        <taxon>Curvibacter</taxon>
    </lineage>
</organism>